<keyword evidence="16" id="KW-0067">ATP-binding</keyword>
<keyword evidence="11" id="KW-0597">Phosphoprotein</keyword>
<evidence type="ECO:0000256" key="17">
    <source>
        <dbReference type="ARBA" id="ARBA00022843"/>
    </source>
</evidence>
<evidence type="ECO:0000256" key="1">
    <source>
        <dbReference type="ARBA" id="ARBA00004110"/>
    </source>
</evidence>
<evidence type="ECO:0000256" key="13">
    <source>
        <dbReference type="ARBA" id="ARBA00022741"/>
    </source>
</evidence>
<keyword evidence="10" id="KW-0964">Secreted</keyword>
<reference evidence="31" key="2">
    <citation type="submission" date="2025-08" db="UniProtKB">
        <authorList>
            <consortium name="Ensembl"/>
        </authorList>
    </citation>
    <scope>IDENTIFICATION</scope>
</reference>
<keyword evidence="23" id="KW-0395">Inflammatory response</keyword>
<keyword evidence="15" id="KW-0256">Endoplasmic reticulum</keyword>
<evidence type="ECO:0000256" key="16">
    <source>
        <dbReference type="ARBA" id="ARBA00022840"/>
    </source>
</evidence>
<comment type="catalytic activity">
    <reaction evidence="28">
        <text>ATP + H2O = ADP + phosphate + H(+)</text>
        <dbReference type="Rhea" id="RHEA:13065"/>
        <dbReference type="ChEBI" id="CHEBI:15377"/>
        <dbReference type="ChEBI" id="CHEBI:15378"/>
        <dbReference type="ChEBI" id="CHEBI:30616"/>
        <dbReference type="ChEBI" id="CHEBI:43474"/>
        <dbReference type="ChEBI" id="CHEBI:456216"/>
    </reaction>
    <physiologicalReaction direction="left-to-right" evidence="28">
        <dbReference type="Rhea" id="RHEA:13066"/>
    </physiologicalReaction>
</comment>
<dbReference type="Pfam" id="PF13516">
    <property type="entry name" value="LRR_6"/>
    <property type="match status" value="2"/>
</dbReference>
<dbReference type="OMA" id="ECTETHF"/>
<dbReference type="Gene3D" id="3.40.50.300">
    <property type="entry name" value="P-loop containing nucleotide triphosphate hydrolases"/>
    <property type="match status" value="1"/>
</dbReference>
<evidence type="ECO:0000259" key="29">
    <source>
        <dbReference type="PROSITE" id="PS50824"/>
    </source>
</evidence>
<dbReference type="Gene3D" id="3.80.10.10">
    <property type="entry name" value="Ribonuclease Inhibitor"/>
    <property type="match status" value="1"/>
</dbReference>
<proteinExistence type="inferred from homology"/>
<evidence type="ECO:0000256" key="23">
    <source>
        <dbReference type="ARBA" id="ARBA00023198"/>
    </source>
</evidence>
<sequence length="864" mass="96777">MEDAGEPLEDALLFALDNLSEENFKRFKNKICFLKMEGRAKIPRNKLESADTMDTVWLLLDAYGQDGAWEVAVAVLKAVSLRDSATRLQKWKRNDHRKKYKSCIQESFGGIPECDSPSSGQVVNLPQRYTELLFCRKWDPQQRTHKVADMERKRRELEVHQGDGPEEVSMENLFGPDAQGENSRTVVLLGPAGVGKTTALRKIMLDWASGKFWQERYEHVFYISCKAVNYGKGPMTIAELVHSSCPPGTLLAEDAFMNQDSILILIDGFDELETSRLPGDVTCSDLHKKQAPVSLVMGLLRRRLLPKCHLIVATRPMALGALLPCLRSPWFVEVLGFRPAQREEYFQCFFEAKEDATRAFEIVRRNETLFSLCFLPALCWIFCTAFRRKPQKDLLNAIQETATVTEIHLQLLFSFLGCNPKLSNLKGLCSLAKDGVLHKKVSFGEEELKEHCVACSDSETISVLRKDVHAPITYSFVHLSFQELFAALFYLLDTDGDSSFRILNEGLGNKKECRGNSFTLVRFLFGLTNAKRMDLLQEAWGCQISRARLWQEMLRWVDQEATRQSFGRGEQLLELCHCVYETEDPQFAESILRHVHDLDLRDLLFSKLDFAALLFCLTASPSLCSLRLSSYELGPTAFRQLLPGLLKPSEIQLNRCGLLSAAGQDLSSVMVANQCLTGLDLGENPLGDLGVIHLCQGLLDPHCQLQRLRLHCCNLTAGACEPLSEVLASKPSLSELDLGENNLGDEGIRKLCEGLKHPQSRLQKLTLHLCGLTARACEDLASVLESHESLAELGLGGNSLGDVGVRHLCASLAKQHCRLQRLALTMWTLNRITQKKLQAAQAARPQLILTSYYPPGCAAFPGDE</sequence>
<evidence type="ECO:0000313" key="31">
    <source>
        <dbReference type="Ensembl" id="ENSPMRP00000020821.1"/>
    </source>
</evidence>
<keyword evidence="25" id="KW-1271">Inflammasome</keyword>
<reference evidence="31" key="3">
    <citation type="submission" date="2025-09" db="UniProtKB">
        <authorList>
            <consortium name="Ensembl"/>
        </authorList>
    </citation>
    <scope>IDENTIFICATION</scope>
</reference>
<reference evidence="31 32" key="1">
    <citation type="journal article" date="2019" name="Proc. Natl. Acad. Sci. U.S.A.">
        <title>Regulatory changes in pterin and carotenoid genes underlie balanced color polymorphisms in the wall lizard.</title>
        <authorList>
            <person name="Andrade P."/>
            <person name="Pinho C."/>
            <person name="Perez I de Lanuza G."/>
            <person name="Afonso S."/>
            <person name="Brejcha J."/>
            <person name="Rubin C.J."/>
            <person name="Wallerman O."/>
            <person name="Pereira P."/>
            <person name="Sabatino S.J."/>
            <person name="Bellati A."/>
            <person name="Pellitteri-Rosa D."/>
            <person name="Bosakova Z."/>
            <person name="Bunikis I."/>
            <person name="Carretero M.A."/>
            <person name="Feiner N."/>
            <person name="Marsik P."/>
            <person name="Pauperio F."/>
            <person name="Salvi D."/>
            <person name="Soler L."/>
            <person name="While G.M."/>
            <person name="Uller T."/>
            <person name="Font E."/>
            <person name="Andersson L."/>
            <person name="Carneiro M."/>
        </authorList>
    </citation>
    <scope>NUCLEOTIDE SEQUENCE</scope>
</reference>
<dbReference type="Pfam" id="PF05729">
    <property type="entry name" value="NACHT"/>
    <property type="match status" value="1"/>
</dbReference>
<evidence type="ECO:0000256" key="28">
    <source>
        <dbReference type="ARBA" id="ARBA00048778"/>
    </source>
</evidence>
<dbReference type="InterPro" id="IPR032675">
    <property type="entry name" value="LRR_dom_sf"/>
</dbReference>
<evidence type="ECO:0000256" key="26">
    <source>
        <dbReference type="ARBA" id="ARBA00040040"/>
    </source>
</evidence>
<dbReference type="GeneTree" id="ENSGT00940000159520"/>
<keyword evidence="12" id="KW-0677">Repeat</keyword>
<dbReference type="InterPro" id="IPR041267">
    <property type="entry name" value="NLRP_HD2"/>
</dbReference>
<keyword evidence="8" id="KW-0963">Cytoplasm</keyword>
<evidence type="ECO:0000256" key="18">
    <source>
        <dbReference type="ARBA" id="ARBA00023015"/>
    </source>
</evidence>
<dbReference type="InterPro" id="IPR004020">
    <property type="entry name" value="DAPIN"/>
</dbReference>
<keyword evidence="9" id="KW-1017">Isopeptide bond</keyword>
<evidence type="ECO:0000256" key="7">
    <source>
        <dbReference type="ARBA" id="ARBA00008665"/>
    </source>
</evidence>
<dbReference type="Pfam" id="PF02758">
    <property type="entry name" value="PYRIN"/>
    <property type="match status" value="1"/>
</dbReference>
<dbReference type="InterPro" id="IPR007111">
    <property type="entry name" value="NACHT_NTPase"/>
</dbReference>
<keyword evidence="14" id="KW-0378">Hydrolase</keyword>
<dbReference type="SMART" id="SM00382">
    <property type="entry name" value="AAA"/>
    <property type="match status" value="1"/>
</dbReference>
<dbReference type="InterPro" id="IPR041075">
    <property type="entry name" value="NOD1/2_WH"/>
</dbReference>
<keyword evidence="17" id="KW-0832">Ubl conjugation</keyword>
<protein>
    <recommendedName>
        <fullName evidence="26">NACHT, LRR and PYD domains-containing protein 3</fullName>
    </recommendedName>
</protein>
<evidence type="ECO:0000256" key="12">
    <source>
        <dbReference type="ARBA" id="ARBA00022737"/>
    </source>
</evidence>
<dbReference type="PROSITE" id="PS50837">
    <property type="entry name" value="NACHT"/>
    <property type="match status" value="1"/>
</dbReference>
<dbReference type="RefSeq" id="XP_028604978.1">
    <property type="nucleotide sequence ID" value="XM_028749145.1"/>
</dbReference>
<dbReference type="GO" id="GO:0005524">
    <property type="term" value="F:ATP binding"/>
    <property type="evidence" value="ECO:0007669"/>
    <property type="project" value="UniProtKB-KW"/>
</dbReference>
<dbReference type="GO" id="GO:0045087">
    <property type="term" value="P:innate immune response"/>
    <property type="evidence" value="ECO:0007669"/>
    <property type="project" value="UniProtKB-KW"/>
</dbReference>
<evidence type="ECO:0000256" key="5">
    <source>
        <dbReference type="ARBA" id="ARBA00004394"/>
    </source>
</evidence>
<accession>A0A670J979</accession>
<evidence type="ECO:0000256" key="21">
    <source>
        <dbReference type="ARBA" id="ARBA00023159"/>
    </source>
</evidence>
<evidence type="ECO:0000256" key="4">
    <source>
        <dbReference type="ARBA" id="ARBA00004267"/>
    </source>
</evidence>
<keyword evidence="18" id="KW-0805">Transcription regulation</keyword>
<feature type="domain" description="NACHT" evidence="30">
    <location>
        <begin position="184"/>
        <end position="388"/>
    </location>
</feature>
<evidence type="ECO:0000256" key="19">
    <source>
        <dbReference type="ARBA" id="ARBA00023034"/>
    </source>
</evidence>
<evidence type="ECO:0000256" key="15">
    <source>
        <dbReference type="ARBA" id="ARBA00022824"/>
    </source>
</evidence>
<evidence type="ECO:0000256" key="25">
    <source>
        <dbReference type="ARBA" id="ARBA00023233"/>
    </source>
</evidence>
<dbReference type="SMART" id="SM00368">
    <property type="entry name" value="LRR_RI"/>
    <property type="match status" value="6"/>
</dbReference>
<dbReference type="Ensembl" id="ENSPMRT00000022107.1">
    <property type="protein sequence ID" value="ENSPMRP00000020821.1"/>
    <property type="gene ID" value="ENSPMRG00000013525.1"/>
</dbReference>
<evidence type="ECO:0000256" key="6">
    <source>
        <dbReference type="ARBA" id="ARBA00004613"/>
    </source>
</evidence>
<comment type="subcellular location">
    <subcellularLocation>
        <location evidence="4">Cytoplasm</location>
        <location evidence="4">Cytoskeleton</location>
        <location evidence="4">Microtubule organizing center</location>
    </subcellularLocation>
    <subcellularLocation>
        <location evidence="3">Endoplasmic reticulum</location>
    </subcellularLocation>
    <subcellularLocation>
        <location evidence="5">Golgi apparatus membrane</location>
    </subcellularLocation>
    <subcellularLocation>
        <location evidence="1">Inflammasome</location>
    </subcellularLocation>
    <subcellularLocation>
        <location evidence="2">Mitochondrion</location>
    </subcellularLocation>
    <subcellularLocation>
        <location evidence="6">Secreted</location>
    </subcellularLocation>
</comment>
<dbReference type="GO" id="GO:0006954">
    <property type="term" value="P:inflammatory response"/>
    <property type="evidence" value="ECO:0007669"/>
    <property type="project" value="UniProtKB-KW"/>
</dbReference>
<dbReference type="GO" id="GO:0000139">
    <property type="term" value="C:Golgi membrane"/>
    <property type="evidence" value="ECO:0007669"/>
    <property type="project" value="UniProtKB-SubCell"/>
</dbReference>
<keyword evidence="13" id="KW-0547">Nucleotide-binding</keyword>
<dbReference type="InterPro" id="IPR001611">
    <property type="entry name" value="Leu-rich_rpt"/>
</dbReference>
<dbReference type="AlphaFoldDB" id="A0A670J979"/>
<dbReference type="GO" id="GO:0005739">
    <property type="term" value="C:mitochondrion"/>
    <property type="evidence" value="ECO:0007669"/>
    <property type="project" value="UniProtKB-SubCell"/>
</dbReference>
<dbReference type="SUPFAM" id="SSF52047">
    <property type="entry name" value="RNI-like"/>
    <property type="match status" value="1"/>
</dbReference>
<keyword evidence="32" id="KW-1185">Reference proteome</keyword>
<dbReference type="Pfam" id="PF17776">
    <property type="entry name" value="NLRC4_HD2"/>
    <property type="match status" value="1"/>
</dbReference>
<dbReference type="OrthoDB" id="120976at2759"/>
<dbReference type="InterPro" id="IPR050637">
    <property type="entry name" value="NLRP_innate_immun_reg"/>
</dbReference>
<dbReference type="CDD" id="cd08321">
    <property type="entry name" value="Pyrin_ASC-like"/>
    <property type="match status" value="1"/>
</dbReference>
<keyword evidence="20" id="KW-0496">Mitochondrion</keyword>
<name>A0A670J979_PODMU</name>
<evidence type="ECO:0000313" key="32">
    <source>
        <dbReference type="Proteomes" id="UP000472272"/>
    </source>
</evidence>
<comment type="similarity">
    <text evidence="7">Belongs to the NLRP family.</text>
</comment>
<evidence type="ECO:0000256" key="10">
    <source>
        <dbReference type="ARBA" id="ARBA00022525"/>
    </source>
</evidence>
<dbReference type="Gene3D" id="1.10.533.10">
    <property type="entry name" value="Death Domain, Fas"/>
    <property type="match status" value="1"/>
</dbReference>
<gene>
    <name evidence="31" type="primary">LOC114606682</name>
</gene>
<dbReference type="PANTHER" id="PTHR45690:SF19">
    <property type="entry name" value="NACHT, LRR AND PYD DOMAINS-CONTAINING PROTEIN 3"/>
    <property type="match status" value="1"/>
</dbReference>
<dbReference type="KEGG" id="pmua:114606682"/>
<dbReference type="PROSITE" id="PS50824">
    <property type="entry name" value="DAPIN"/>
    <property type="match status" value="1"/>
</dbReference>
<dbReference type="GO" id="GO:0005634">
    <property type="term" value="C:nucleus"/>
    <property type="evidence" value="ECO:0007669"/>
    <property type="project" value="UniProtKB-SubCell"/>
</dbReference>
<dbReference type="Pfam" id="PF17779">
    <property type="entry name" value="WHD_NOD2"/>
    <property type="match status" value="1"/>
</dbReference>
<comment type="function">
    <text evidence="27">Independently of inflammasome activation, regulates the differentiation of T helper 2 (Th2) cells and has a role in Th2 cell-dependent asthma and tumor growth. During Th2 differentiation, required for optimal IRF4 binding to IL4 promoter and for IRF4-dependent IL4 transcription. Binds to the consensus DNA sequence 5'-GRRGGNRGAG-3'. May also participate in the transcription of IL5, IL13, GATA3, CCR3, CCR4 and MAF.</text>
</comment>
<evidence type="ECO:0000256" key="2">
    <source>
        <dbReference type="ARBA" id="ARBA00004173"/>
    </source>
</evidence>
<evidence type="ECO:0000256" key="20">
    <source>
        <dbReference type="ARBA" id="ARBA00023128"/>
    </source>
</evidence>
<dbReference type="InterPro" id="IPR011029">
    <property type="entry name" value="DEATH-like_dom_sf"/>
</dbReference>
<evidence type="ECO:0000256" key="22">
    <source>
        <dbReference type="ARBA" id="ARBA00023163"/>
    </source>
</evidence>
<dbReference type="InterPro" id="IPR027417">
    <property type="entry name" value="P-loop_NTPase"/>
</dbReference>
<dbReference type="SUPFAM" id="SSF52540">
    <property type="entry name" value="P-loop containing nucleoside triphosphate hydrolases"/>
    <property type="match status" value="1"/>
</dbReference>
<evidence type="ECO:0000256" key="27">
    <source>
        <dbReference type="ARBA" id="ARBA00045987"/>
    </source>
</evidence>
<dbReference type="SMART" id="SM01289">
    <property type="entry name" value="PYRIN"/>
    <property type="match status" value="1"/>
</dbReference>
<dbReference type="InterPro" id="IPR003593">
    <property type="entry name" value="AAA+_ATPase"/>
</dbReference>
<dbReference type="SUPFAM" id="SSF47986">
    <property type="entry name" value="DEATH domain"/>
    <property type="match status" value="1"/>
</dbReference>
<evidence type="ECO:0000256" key="8">
    <source>
        <dbReference type="ARBA" id="ARBA00022490"/>
    </source>
</evidence>
<dbReference type="PANTHER" id="PTHR45690">
    <property type="entry name" value="NACHT, LRR AND PYD DOMAINS-CONTAINING PROTEIN 12"/>
    <property type="match status" value="1"/>
</dbReference>
<dbReference type="Proteomes" id="UP000472272">
    <property type="component" value="Chromosome 11"/>
</dbReference>
<dbReference type="GO" id="GO:0005815">
    <property type="term" value="C:microtubule organizing center"/>
    <property type="evidence" value="ECO:0007669"/>
    <property type="project" value="UniProtKB-SubCell"/>
</dbReference>
<evidence type="ECO:0000256" key="24">
    <source>
        <dbReference type="ARBA" id="ARBA00023212"/>
    </source>
</evidence>
<organism evidence="31 32">
    <name type="scientific">Podarcis muralis</name>
    <name type="common">Wall lizard</name>
    <name type="synonym">Lacerta muralis</name>
    <dbReference type="NCBI Taxonomy" id="64176"/>
    <lineage>
        <taxon>Eukaryota</taxon>
        <taxon>Metazoa</taxon>
        <taxon>Chordata</taxon>
        <taxon>Craniata</taxon>
        <taxon>Vertebrata</taxon>
        <taxon>Euteleostomi</taxon>
        <taxon>Lepidosauria</taxon>
        <taxon>Squamata</taxon>
        <taxon>Bifurcata</taxon>
        <taxon>Unidentata</taxon>
        <taxon>Episquamata</taxon>
        <taxon>Laterata</taxon>
        <taxon>Lacertibaenia</taxon>
        <taxon>Lacertidae</taxon>
        <taxon>Podarcis</taxon>
    </lineage>
</organism>
<keyword evidence="24" id="KW-0206">Cytoskeleton</keyword>
<keyword evidence="22" id="KW-0804">Transcription</keyword>
<evidence type="ECO:0000256" key="3">
    <source>
        <dbReference type="ARBA" id="ARBA00004240"/>
    </source>
</evidence>
<keyword evidence="21" id="KW-0010">Activator</keyword>
<evidence type="ECO:0000256" key="9">
    <source>
        <dbReference type="ARBA" id="ARBA00022499"/>
    </source>
</evidence>
<feature type="domain" description="Pyrin" evidence="29">
    <location>
        <begin position="1"/>
        <end position="94"/>
    </location>
</feature>
<dbReference type="GeneID" id="114606682"/>
<keyword evidence="19" id="KW-0333">Golgi apparatus</keyword>
<evidence type="ECO:0000256" key="11">
    <source>
        <dbReference type="ARBA" id="ARBA00022553"/>
    </source>
</evidence>
<evidence type="ECO:0000259" key="30">
    <source>
        <dbReference type="PROSITE" id="PS50837"/>
    </source>
</evidence>
<evidence type="ECO:0000256" key="14">
    <source>
        <dbReference type="ARBA" id="ARBA00022801"/>
    </source>
</evidence>
<dbReference type="GO" id="GO:0061702">
    <property type="term" value="C:canonical inflammasome complex"/>
    <property type="evidence" value="ECO:0007669"/>
    <property type="project" value="UniProtKB-SubCell"/>
</dbReference>